<accession>A0ABS7EBZ9</accession>
<comment type="caution">
    <text evidence="8">The sequence shown here is derived from an EMBL/GenBank/DDBJ whole genome shotgun (WGS) entry which is preliminary data.</text>
</comment>
<reference evidence="8" key="1">
    <citation type="submission" date="2021-07" db="EMBL/GenBank/DDBJ databases">
        <title>Neiella marina sp. nov., isolated from the intestinal content of sea cucumber Apostichopus japonicus.</title>
        <authorList>
            <person name="Bai X."/>
        </authorList>
    </citation>
    <scope>NUCLEOTIDE SEQUENCE</scope>
    <source>
        <strain evidence="8">126</strain>
    </source>
</reference>
<gene>
    <name evidence="8" type="ORF">K0504_02300</name>
</gene>
<dbReference type="InterPro" id="IPR020846">
    <property type="entry name" value="MFS_dom"/>
</dbReference>
<keyword evidence="3 6" id="KW-1133">Transmembrane helix</keyword>
<dbReference type="CDD" id="cd17319">
    <property type="entry name" value="MFS_ExuT_GudP_like"/>
    <property type="match status" value="1"/>
</dbReference>
<dbReference type="InterPro" id="IPR050382">
    <property type="entry name" value="MFS_Na/Anion_cotransporter"/>
</dbReference>
<keyword evidence="9" id="KW-1185">Reference proteome</keyword>
<feature type="transmembrane region" description="Helical" evidence="6">
    <location>
        <begin position="242"/>
        <end position="262"/>
    </location>
</feature>
<keyword evidence="2 6" id="KW-0812">Transmembrane</keyword>
<dbReference type="PANTHER" id="PTHR11662">
    <property type="entry name" value="SOLUTE CARRIER FAMILY 17"/>
    <property type="match status" value="1"/>
</dbReference>
<evidence type="ECO:0000256" key="4">
    <source>
        <dbReference type="ARBA" id="ARBA00023136"/>
    </source>
</evidence>
<evidence type="ECO:0000313" key="8">
    <source>
        <dbReference type="EMBL" id="MBW8189853.1"/>
    </source>
</evidence>
<feature type="transmembrane region" description="Helical" evidence="6">
    <location>
        <begin position="49"/>
        <end position="67"/>
    </location>
</feature>
<dbReference type="InterPro" id="IPR036259">
    <property type="entry name" value="MFS_trans_sf"/>
</dbReference>
<feature type="transmembrane region" description="Helical" evidence="6">
    <location>
        <begin position="338"/>
        <end position="358"/>
    </location>
</feature>
<dbReference type="Pfam" id="PF07690">
    <property type="entry name" value="MFS_1"/>
    <property type="match status" value="1"/>
</dbReference>
<dbReference type="InterPro" id="IPR011701">
    <property type="entry name" value="MFS"/>
</dbReference>
<name>A0ABS7EBZ9_9GAMM</name>
<feature type="domain" description="Major facilitator superfamily (MFS) profile" evidence="7">
    <location>
        <begin position="8"/>
        <end position="428"/>
    </location>
</feature>
<evidence type="ECO:0000256" key="1">
    <source>
        <dbReference type="ARBA" id="ARBA00004141"/>
    </source>
</evidence>
<dbReference type="SUPFAM" id="SSF103473">
    <property type="entry name" value="MFS general substrate transporter"/>
    <property type="match status" value="1"/>
</dbReference>
<feature type="transmembrane region" description="Helical" evidence="6">
    <location>
        <begin position="141"/>
        <end position="162"/>
    </location>
</feature>
<organism evidence="8 9">
    <name type="scientific">Neiella holothuriorum</name>
    <dbReference type="NCBI Taxonomy" id="2870530"/>
    <lineage>
        <taxon>Bacteria</taxon>
        <taxon>Pseudomonadati</taxon>
        <taxon>Pseudomonadota</taxon>
        <taxon>Gammaproteobacteria</taxon>
        <taxon>Alteromonadales</taxon>
        <taxon>Echinimonadaceae</taxon>
        <taxon>Neiella</taxon>
    </lineage>
</organism>
<evidence type="ECO:0000256" key="2">
    <source>
        <dbReference type="ARBA" id="ARBA00022692"/>
    </source>
</evidence>
<evidence type="ECO:0000313" key="9">
    <source>
        <dbReference type="Proteomes" id="UP001166251"/>
    </source>
</evidence>
<feature type="transmembrane region" description="Helical" evidence="6">
    <location>
        <begin position="282"/>
        <end position="303"/>
    </location>
</feature>
<feature type="transmembrane region" description="Helical" evidence="6">
    <location>
        <begin position="6"/>
        <end position="22"/>
    </location>
</feature>
<feature type="transmembrane region" description="Helical" evidence="6">
    <location>
        <begin position="402"/>
        <end position="424"/>
    </location>
</feature>
<proteinExistence type="inferred from homology"/>
<dbReference type="Gene3D" id="1.20.1250.20">
    <property type="entry name" value="MFS general substrate transporter like domains"/>
    <property type="match status" value="2"/>
</dbReference>
<dbReference type="Proteomes" id="UP001166251">
    <property type="component" value="Unassembled WGS sequence"/>
</dbReference>
<dbReference type="EMBL" id="JAHZSS010000002">
    <property type="protein sequence ID" value="MBW8189853.1"/>
    <property type="molecule type" value="Genomic_DNA"/>
</dbReference>
<comment type="subcellular location">
    <subcellularLocation>
        <location evidence="1">Membrane</location>
        <topology evidence="1">Multi-pass membrane protein</topology>
    </subcellularLocation>
</comment>
<keyword evidence="4 6" id="KW-0472">Membrane</keyword>
<evidence type="ECO:0000256" key="3">
    <source>
        <dbReference type="ARBA" id="ARBA00022989"/>
    </source>
</evidence>
<feature type="transmembrane region" description="Helical" evidence="6">
    <location>
        <begin position="370"/>
        <end position="396"/>
    </location>
</feature>
<evidence type="ECO:0000256" key="5">
    <source>
        <dbReference type="ARBA" id="ARBA00038514"/>
    </source>
</evidence>
<feature type="transmembrane region" description="Helical" evidence="6">
    <location>
        <begin position="79"/>
        <end position="98"/>
    </location>
</feature>
<dbReference type="PROSITE" id="PS50850">
    <property type="entry name" value="MFS"/>
    <property type="match status" value="1"/>
</dbReference>
<protein>
    <submittedName>
        <fullName evidence="8">MFS transporter</fullName>
    </submittedName>
</protein>
<sequence length="433" mass="46427">MKGLRWWVVSLVAIAAVINYIDRQTLAVLWPTIAADIYPDKTVDETNQIYGLISTIFILAYAFGQALFGKIFDWVGTRIGFALSIGFWSLATILHAFARGVMSFSILRIILGAAEAGNWPGAAKGNAEWFPAKQRALAQGIFNAGASLGGLVSIPIIGYLALVMSWQAIFVVVGLLGFLWLVPWLVLVKAPPEKHPWITDEEREFILSGQRPSDKPDDASDQVKEEPYNPSTCKLLRRKESWGVIIASAAIDPIWWLFVVWIPIYLSSSFGMDVGEIARLGWIPFVGAIAGALFGGLLSQSLMKREWSVNAVRKLVITGGSLIMLVCLLALSNPASPMAAVITMAGVLFGFQIAISSVQTLPADLFGGKTVGTLAGFAGMAAKFAAAGVTFLIPIITAGGKFSAAFVLGAGLAVTAMAAIWILCPKIEPLKPN</sequence>
<feature type="transmembrane region" description="Helical" evidence="6">
    <location>
        <begin position="168"/>
        <end position="188"/>
    </location>
</feature>
<evidence type="ECO:0000256" key="6">
    <source>
        <dbReference type="SAM" id="Phobius"/>
    </source>
</evidence>
<evidence type="ECO:0000259" key="7">
    <source>
        <dbReference type="PROSITE" id="PS50850"/>
    </source>
</evidence>
<dbReference type="PANTHER" id="PTHR11662:SF285">
    <property type="entry name" value="HEXURONATE TRANSPORTER"/>
    <property type="match status" value="1"/>
</dbReference>
<feature type="transmembrane region" description="Helical" evidence="6">
    <location>
        <begin position="315"/>
        <end position="332"/>
    </location>
</feature>
<comment type="similarity">
    <text evidence="5">Belongs to the major facilitator superfamily. Phthalate permease family.</text>
</comment>